<dbReference type="AlphaFoldDB" id="A0A081DAX3"/>
<dbReference type="Pfam" id="PF02518">
    <property type="entry name" value="HATPase_c"/>
    <property type="match status" value="1"/>
</dbReference>
<evidence type="ECO:0000313" key="5">
    <source>
        <dbReference type="Proteomes" id="UP000028980"/>
    </source>
</evidence>
<keyword evidence="1" id="KW-1133">Transmembrane helix</keyword>
<feature type="transmembrane region" description="Helical" evidence="1">
    <location>
        <begin position="6"/>
        <end position="29"/>
    </location>
</feature>
<evidence type="ECO:0000313" key="4">
    <source>
        <dbReference type="EMBL" id="GAK76069.1"/>
    </source>
</evidence>
<dbReference type="Pfam" id="PF06580">
    <property type="entry name" value="His_kinase"/>
    <property type="match status" value="1"/>
</dbReference>
<dbReference type="InterPro" id="IPR010559">
    <property type="entry name" value="Sig_transdc_His_kin_internal"/>
</dbReference>
<evidence type="ECO:0000259" key="3">
    <source>
        <dbReference type="Pfam" id="PF06580"/>
    </source>
</evidence>
<dbReference type="Gene3D" id="3.30.565.10">
    <property type="entry name" value="Histidine kinase-like ATPase, C-terminal domain"/>
    <property type="match status" value="1"/>
</dbReference>
<dbReference type="InterPro" id="IPR003594">
    <property type="entry name" value="HATPase_dom"/>
</dbReference>
<keyword evidence="4" id="KW-0418">Kinase</keyword>
<dbReference type="EMBL" id="BBLG01000003">
    <property type="protein sequence ID" value="GAK76069.1"/>
    <property type="molecule type" value="Genomic_DNA"/>
</dbReference>
<name>A0A081DAX3_NONUL</name>
<keyword evidence="1" id="KW-0472">Membrane</keyword>
<reference evidence="4 5" key="1">
    <citation type="journal article" date="2014" name="Genome Announc.">
        <title>Draft Genome Sequences of Marine Flavobacterium Nonlabens Strains NR17, NR24, NR27, NR32, NR33, and Ara13.</title>
        <authorList>
            <person name="Nakanishi M."/>
            <person name="Meirelles P."/>
            <person name="Suzuki R."/>
            <person name="Takatani N."/>
            <person name="Mino S."/>
            <person name="Suda W."/>
            <person name="Oshima K."/>
            <person name="Hattori M."/>
            <person name="Ohkuma M."/>
            <person name="Hosokawa M."/>
            <person name="Miyashita K."/>
            <person name="Thompson F.L."/>
            <person name="Niwa A."/>
            <person name="Sawabe T."/>
            <person name="Sawabe T."/>
        </authorList>
    </citation>
    <scope>NUCLEOTIDE SEQUENCE [LARGE SCALE GENOMIC DNA]</scope>
    <source>
        <strain evidence="5">JCM19296</strain>
    </source>
</reference>
<feature type="domain" description="Histidine kinase/HSP90-like ATPase" evidence="2">
    <location>
        <begin position="155"/>
        <end position="207"/>
    </location>
</feature>
<sequence length="266" mass="30803">MNNLVLTYTLLFILVLVVVLGMVFLFITFNNRKNQLLQQQLEDQLAAQKKQYESELNALRSQLNPHFVHNSLNAIQYYIQRNEVEISEDYLTKFSKLMRLFFDYSRTKTITLKEEIAFIKKYLDIEKLRFEDKIEYYINIDKSLDTTDLNIPTMMIQPILENAVNHGIFHKTSTGTIEVDFKTTKEDNQYQIVIKDDGIGINKTKKHNRNTTGTAKAHSSAVIAERLDILNDSGDWNISFSIHDRSDIDDGTGTIVQLTIQNLSEL</sequence>
<keyword evidence="4" id="KW-0808">Transferase</keyword>
<gene>
    <name evidence="4" type="ORF">JCM19296_1666</name>
</gene>
<comment type="caution">
    <text evidence="4">The sequence shown here is derived from an EMBL/GenBank/DDBJ whole genome shotgun (WGS) entry which is preliminary data.</text>
</comment>
<feature type="domain" description="Signal transduction histidine kinase internal region" evidence="3">
    <location>
        <begin position="54"/>
        <end position="134"/>
    </location>
</feature>
<dbReference type="Proteomes" id="UP000028980">
    <property type="component" value="Unassembled WGS sequence"/>
</dbReference>
<evidence type="ECO:0000259" key="2">
    <source>
        <dbReference type="Pfam" id="PF02518"/>
    </source>
</evidence>
<dbReference type="SUPFAM" id="SSF55874">
    <property type="entry name" value="ATPase domain of HSP90 chaperone/DNA topoisomerase II/histidine kinase"/>
    <property type="match status" value="1"/>
</dbReference>
<dbReference type="GO" id="GO:0016020">
    <property type="term" value="C:membrane"/>
    <property type="evidence" value="ECO:0007669"/>
    <property type="project" value="InterPro"/>
</dbReference>
<dbReference type="PANTHER" id="PTHR34220">
    <property type="entry name" value="SENSOR HISTIDINE KINASE YPDA"/>
    <property type="match status" value="1"/>
</dbReference>
<evidence type="ECO:0000256" key="1">
    <source>
        <dbReference type="SAM" id="Phobius"/>
    </source>
</evidence>
<dbReference type="InterPro" id="IPR036890">
    <property type="entry name" value="HATPase_C_sf"/>
</dbReference>
<accession>A0A081DAX3</accession>
<protein>
    <submittedName>
        <fullName evidence="4">Two-component sensor histidine kinase</fullName>
    </submittedName>
</protein>
<dbReference type="PANTHER" id="PTHR34220:SF7">
    <property type="entry name" value="SENSOR HISTIDINE KINASE YPDA"/>
    <property type="match status" value="1"/>
</dbReference>
<proteinExistence type="predicted"/>
<keyword evidence="1" id="KW-0812">Transmembrane</keyword>
<organism evidence="4 5">
    <name type="scientific">Nonlabens ulvanivorans</name>
    <name type="common">Persicivirga ulvanivorans</name>
    <dbReference type="NCBI Taxonomy" id="906888"/>
    <lineage>
        <taxon>Bacteria</taxon>
        <taxon>Pseudomonadati</taxon>
        <taxon>Bacteroidota</taxon>
        <taxon>Flavobacteriia</taxon>
        <taxon>Flavobacteriales</taxon>
        <taxon>Flavobacteriaceae</taxon>
        <taxon>Nonlabens</taxon>
    </lineage>
</organism>
<dbReference type="InterPro" id="IPR050640">
    <property type="entry name" value="Bact_2-comp_sensor_kinase"/>
</dbReference>
<dbReference type="GO" id="GO:0000155">
    <property type="term" value="F:phosphorelay sensor kinase activity"/>
    <property type="evidence" value="ECO:0007669"/>
    <property type="project" value="InterPro"/>
</dbReference>